<dbReference type="InterPro" id="IPR018480">
    <property type="entry name" value="PNAcMuramoyl-5peptid_Trfase_CS"/>
</dbReference>
<accession>A0AAW6DZU5</accession>
<dbReference type="GO" id="GO:0005886">
    <property type="term" value="C:plasma membrane"/>
    <property type="evidence" value="ECO:0007669"/>
    <property type="project" value="TreeGrafter"/>
</dbReference>
<feature type="transmembrane region" description="Helical" evidence="7">
    <location>
        <begin position="123"/>
        <end position="140"/>
    </location>
</feature>
<evidence type="ECO:0000256" key="5">
    <source>
        <dbReference type="ARBA" id="ARBA00023136"/>
    </source>
</evidence>
<feature type="transmembrane region" description="Helical" evidence="7">
    <location>
        <begin position="257"/>
        <end position="279"/>
    </location>
</feature>
<feature type="binding site" evidence="6">
    <location>
        <position position="236"/>
    </location>
    <ligand>
        <name>Mg(2+)</name>
        <dbReference type="ChEBI" id="CHEBI:18420"/>
    </ligand>
</feature>
<dbReference type="Pfam" id="PF00953">
    <property type="entry name" value="Glycos_transf_4"/>
    <property type="match status" value="1"/>
</dbReference>
<evidence type="ECO:0000256" key="3">
    <source>
        <dbReference type="ARBA" id="ARBA00022692"/>
    </source>
</evidence>
<dbReference type="GO" id="GO:0046872">
    <property type="term" value="F:metal ion binding"/>
    <property type="evidence" value="ECO:0007669"/>
    <property type="project" value="UniProtKB-KW"/>
</dbReference>
<comment type="caution">
    <text evidence="8">The sequence shown here is derived from an EMBL/GenBank/DDBJ whole genome shotgun (WGS) entry which is preliminary data.</text>
</comment>
<keyword evidence="6" id="KW-0460">Magnesium</keyword>
<keyword evidence="4 7" id="KW-1133">Transmembrane helix</keyword>
<keyword evidence="5 7" id="KW-0472">Membrane</keyword>
<keyword evidence="3 7" id="KW-0812">Transmembrane</keyword>
<proteinExistence type="predicted"/>
<comment type="subcellular location">
    <subcellularLocation>
        <location evidence="1">Membrane</location>
        <topology evidence="1">Multi-pass membrane protein</topology>
    </subcellularLocation>
</comment>
<feature type="binding site" evidence="6">
    <location>
        <position position="177"/>
    </location>
    <ligand>
        <name>Mg(2+)</name>
        <dbReference type="ChEBI" id="CHEBI:18420"/>
    </ligand>
</feature>
<feature type="transmembrane region" description="Helical" evidence="7">
    <location>
        <begin position="152"/>
        <end position="173"/>
    </location>
</feature>
<protein>
    <submittedName>
        <fullName evidence="8">Phospho-N-acetylmuramoyl-pentapeptide-transferase</fullName>
    </submittedName>
</protein>
<evidence type="ECO:0000313" key="9">
    <source>
        <dbReference type="Proteomes" id="UP001211015"/>
    </source>
</evidence>
<dbReference type="PROSITE" id="PS01348">
    <property type="entry name" value="MRAY_2"/>
    <property type="match status" value="1"/>
</dbReference>
<dbReference type="GO" id="GO:0016780">
    <property type="term" value="F:phosphotransferase activity, for other substituted phosphate groups"/>
    <property type="evidence" value="ECO:0007669"/>
    <property type="project" value="InterPro"/>
</dbReference>
<feature type="transmembrane region" description="Helical" evidence="7">
    <location>
        <begin position="94"/>
        <end position="111"/>
    </location>
</feature>
<feature type="transmembrane region" description="Helical" evidence="7">
    <location>
        <begin position="185"/>
        <end position="203"/>
    </location>
</feature>
<dbReference type="RefSeq" id="WP_272111595.1">
    <property type="nucleotide sequence ID" value="NZ_JAQMLV010000002.1"/>
</dbReference>
<dbReference type="PANTHER" id="PTHR22926">
    <property type="entry name" value="PHOSPHO-N-ACETYLMURAMOYL-PENTAPEPTIDE-TRANSFERASE"/>
    <property type="match status" value="1"/>
</dbReference>
<name>A0AAW6DZU5_9FIRM</name>
<dbReference type="EMBL" id="JAQMLV010000002">
    <property type="protein sequence ID" value="MDB8743693.1"/>
    <property type="molecule type" value="Genomic_DNA"/>
</dbReference>
<comment type="cofactor">
    <cofactor evidence="6">
        <name>Mg(2+)</name>
        <dbReference type="ChEBI" id="CHEBI:18420"/>
    </cofactor>
</comment>
<keyword evidence="6" id="KW-0479">Metal-binding</keyword>
<organism evidence="8 9">
    <name type="scientific">Ruminococcus bicirculans</name>
    <name type="common">ex Wegman et al. 2014</name>
    <dbReference type="NCBI Taxonomy" id="1160721"/>
    <lineage>
        <taxon>Bacteria</taxon>
        <taxon>Bacillati</taxon>
        <taxon>Bacillota</taxon>
        <taxon>Clostridia</taxon>
        <taxon>Eubacteriales</taxon>
        <taxon>Oscillospiraceae</taxon>
        <taxon>Ruminococcus</taxon>
    </lineage>
</organism>
<gene>
    <name evidence="8" type="ORF">PNU62_01540</name>
</gene>
<dbReference type="GO" id="GO:0071555">
    <property type="term" value="P:cell wall organization"/>
    <property type="evidence" value="ECO:0007669"/>
    <property type="project" value="TreeGrafter"/>
</dbReference>
<evidence type="ECO:0000256" key="1">
    <source>
        <dbReference type="ARBA" id="ARBA00004141"/>
    </source>
</evidence>
<feature type="transmembrane region" description="Helical" evidence="7">
    <location>
        <begin position="209"/>
        <end position="225"/>
    </location>
</feature>
<evidence type="ECO:0000256" key="2">
    <source>
        <dbReference type="ARBA" id="ARBA00022679"/>
    </source>
</evidence>
<feature type="transmembrane region" description="Helical" evidence="7">
    <location>
        <begin position="25"/>
        <end position="45"/>
    </location>
</feature>
<evidence type="ECO:0000256" key="6">
    <source>
        <dbReference type="PIRSR" id="PIRSR600715-1"/>
    </source>
</evidence>
<dbReference type="AlphaFoldDB" id="A0AAW6DZU5"/>
<feature type="transmembrane region" description="Helical" evidence="7">
    <location>
        <begin position="311"/>
        <end position="330"/>
    </location>
</feature>
<evidence type="ECO:0000256" key="7">
    <source>
        <dbReference type="SAM" id="Phobius"/>
    </source>
</evidence>
<dbReference type="Proteomes" id="UP001211015">
    <property type="component" value="Unassembled WGS sequence"/>
</dbReference>
<evidence type="ECO:0000313" key="8">
    <source>
        <dbReference type="EMBL" id="MDB8743693.1"/>
    </source>
</evidence>
<dbReference type="PANTHER" id="PTHR22926:SF5">
    <property type="entry name" value="PHOSPHO-N-ACETYLMURAMOYL-PENTAPEPTIDE-TRANSFERASE HOMOLOG"/>
    <property type="match status" value="1"/>
</dbReference>
<feature type="transmembrane region" description="Helical" evidence="7">
    <location>
        <begin position="70"/>
        <end position="88"/>
    </location>
</feature>
<dbReference type="GO" id="GO:0044038">
    <property type="term" value="P:cell wall macromolecule biosynthetic process"/>
    <property type="evidence" value="ECO:0007669"/>
    <property type="project" value="TreeGrafter"/>
</dbReference>
<evidence type="ECO:0000256" key="4">
    <source>
        <dbReference type="ARBA" id="ARBA00022989"/>
    </source>
</evidence>
<keyword evidence="2" id="KW-0808">Transferase</keyword>
<sequence length="331" mass="36807">MYELKQKRTMTMFYNLLTKTNNTTLVLFVPMLCSFLIAFFSLKFFKRILPKDQGRAFAVNGALSEGKPRGAGIIFVTSFTLCTALFYPLDIENIIYLVLVYAAMLSGYFDDASETPWGNLKKGLIDLVISLGIAFTYYFYNGSQVKLYITDSTFTIPAPLFIILAGVLVWTAINVTNCTDGVDGLCGSLVMTVLLPLAFMVTKSGAADMLLPMIMFVTLAAYLWFNCSPSQMLMGDAGSRALGVFLAVMFLKTAAPFAFIPMAIVIILDGGLGLLKLSFRRFLKIKNFMEGIRTPLHDHARKNKGWSDTQVVIRFTILQIIVNLCFMAFVL</sequence>
<reference evidence="8" key="1">
    <citation type="submission" date="2023-01" db="EMBL/GenBank/DDBJ databases">
        <title>Human gut microbiome strain richness.</title>
        <authorList>
            <person name="Chen-Liaw A."/>
        </authorList>
    </citation>
    <scope>NUCLEOTIDE SEQUENCE</scope>
    <source>
        <strain evidence="8">1001275st1_F4_1001275B_160808</strain>
    </source>
</reference>
<dbReference type="InterPro" id="IPR000715">
    <property type="entry name" value="Glycosyl_transferase_4"/>
</dbReference>